<dbReference type="AlphaFoldDB" id="A0A927FM20"/>
<accession>A0A927FM20</accession>
<evidence type="ECO:0000313" key="1">
    <source>
        <dbReference type="EMBL" id="MBD8051985.1"/>
    </source>
</evidence>
<protein>
    <submittedName>
        <fullName evidence="1">Uncharacterized protein</fullName>
    </submittedName>
</protein>
<gene>
    <name evidence="1" type="ORF">IC609_15720</name>
</gene>
<comment type="caution">
    <text evidence="1">The sequence shown here is derived from an EMBL/GenBank/DDBJ whole genome shotgun (WGS) entry which is preliminary data.</text>
</comment>
<keyword evidence="2" id="KW-1185">Reference proteome</keyword>
<dbReference type="Proteomes" id="UP000647424">
    <property type="component" value="Unassembled WGS sequence"/>
</dbReference>
<dbReference type="RefSeq" id="WP_191820477.1">
    <property type="nucleotide sequence ID" value="NZ_JACYFT010000006.1"/>
</dbReference>
<dbReference type="EMBL" id="JACYFT010000006">
    <property type="protein sequence ID" value="MBD8051985.1"/>
    <property type="molecule type" value="Genomic_DNA"/>
</dbReference>
<proteinExistence type="predicted"/>
<evidence type="ECO:0000313" key="2">
    <source>
        <dbReference type="Proteomes" id="UP000647424"/>
    </source>
</evidence>
<sequence>MPSTTLRASYTIAAPILQRFNAVVPHGERSRVMEGLMKQALATREAELERIAEAYMTDPAFAECRDDEKLWDVTVGDGLENL</sequence>
<name>A0A927FM20_9BURK</name>
<reference evidence="1" key="1">
    <citation type="submission" date="2020-09" db="EMBL/GenBank/DDBJ databases">
        <title>Genome seq and assembly of Limnohabitants sp.</title>
        <authorList>
            <person name="Chhetri G."/>
        </authorList>
    </citation>
    <scope>NUCLEOTIDE SEQUENCE</scope>
    <source>
        <strain evidence="1">JUR4</strain>
    </source>
</reference>
<organism evidence="1 2">
    <name type="scientific">Limnohabitans radicicola</name>
    <dbReference type="NCBI Taxonomy" id="2771427"/>
    <lineage>
        <taxon>Bacteria</taxon>
        <taxon>Pseudomonadati</taxon>
        <taxon>Pseudomonadota</taxon>
        <taxon>Betaproteobacteria</taxon>
        <taxon>Burkholderiales</taxon>
        <taxon>Comamonadaceae</taxon>
        <taxon>Limnohabitans</taxon>
    </lineage>
</organism>